<dbReference type="Gene3D" id="3.40.50.300">
    <property type="entry name" value="P-loop containing nucleotide triphosphate hydrolases"/>
    <property type="match status" value="1"/>
</dbReference>
<feature type="domain" description="AAA" evidence="1">
    <location>
        <begin position="20"/>
        <end position="139"/>
    </location>
</feature>
<dbReference type="EMBL" id="QWGR01000004">
    <property type="protein sequence ID" value="RIJ48558.1"/>
    <property type="molecule type" value="Genomic_DNA"/>
</dbReference>
<comment type="caution">
    <text evidence="3">The sequence shown here is derived from an EMBL/GenBank/DDBJ whole genome shotgun (WGS) entry which is preliminary data.</text>
</comment>
<evidence type="ECO:0000313" key="3">
    <source>
        <dbReference type="EMBL" id="RIJ48558.1"/>
    </source>
</evidence>
<keyword evidence="4" id="KW-1185">Reference proteome</keyword>
<evidence type="ECO:0000259" key="1">
    <source>
        <dbReference type="Pfam" id="PF13173"/>
    </source>
</evidence>
<evidence type="ECO:0000259" key="2">
    <source>
        <dbReference type="Pfam" id="PF13635"/>
    </source>
</evidence>
<keyword evidence="3" id="KW-0067">ATP-binding</keyword>
<dbReference type="InterPro" id="IPR027417">
    <property type="entry name" value="P-loop_NTPase"/>
</dbReference>
<proteinExistence type="predicted"/>
<dbReference type="PANTHER" id="PTHR43566:SF2">
    <property type="entry name" value="DUF4143 DOMAIN-CONTAINING PROTEIN"/>
    <property type="match status" value="1"/>
</dbReference>
<name>A0A399SYK3_9BACT</name>
<dbReference type="InterPro" id="IPR025420">
    <property type="entry name" value="DUF4143"/>
</dbReference>
<dbReference type="GO" id="GO:0005524">
    <property type="term" value="F:ATP binding"/>
    <property type="evidence" value="ECO:0007669"/>
    <property type="project" value="UniProtKB-KW"/>
</dbReference>
<dbReference type="InterPro" id="IPR041682">
    <property type="entry name" value="AAA_14"/>
</dbReference>
<organism evidence="3 4">
    <name type="scientific">Maribellus luteus</name>
    <dbReference type="NCBI Taxonomy" id="2305463"/>
    <lineage>
        <taxon>Bacteria</taxon>
        <taxon>Pseudomonadati</taxon>
        <taxon>Bacteroidota</taxon>
        <taxon>Bacteroidia</taxon>
        <taxon>Marinilabiliales</taxon>
        <taxon>Prolixibacteraceae</taxon>
        <taxon>Maribellus</taxon>
    </lineage>
</organism>
<dbReference type="Pfam" id="PF13173">
    <property type="entry name" value="AAA_14"/>
    <property type="match status" value="1"/>
</dbReference>
<dbReference type="Proteomes" id="UP000265926">
    <property type="component" value="Unassembled WGS sequence"/>
</dbReference>
<gene>
    <name evidence="3" type="ORF">D1614_08450</name>
</gene>
<accession>A0A399SYK3</accession>
<keyword evidence="3" id="KW-0547">Nucleotide-binding</keyword>
<protein>
    <submittedName>
        <fullName evidence="3">ATP-binding protein</fullName>
    </submittedName>
</protein>
<dbReference type="OrthoDB" id="9778168at2"/>
<dbReference type="PANTHER" id="PTHR43566">
    <property type="entry name" value="CONSERVED PROTEIN"/>
    <property type="match status" value="1"/>
</dbReference>
<dbReference type="RefSeq" id="WP_119437478.1">
    <property type="nucleotide sequence ID" value="NZ_QWGR01000004.1"/>
</dbReference>
<sequence length="389" mass="43858">MNLIPRKLLEDLKSSLSYFPVVALIGPRQVGKTTLVKQLMTTLGKECIYLDLEKASDLNKLTDAELFFSQNRNKLIVIDEIQIKGELYTTLRSIIDETRNPGQFILLGSASPELIRESSQTLAGRIAYHRLYPLSLAELPNEFTQNELWIKGGFPNSLLAPKPELSWQWMENFIYTYLNRDLLQLGLNAPSKTIRNLWSMLAHSSGQILNISTFAKSLGITSPTVKKYIDFLEDAFLLQTLPPFAENLKKRLVKSPKIYLTDTGILHHFIGIESFNELAGRPNAGASWETFVLSQIMAGKKPAQKLFFYRTHHGAEVDLVITKGEKVIATAEIKFTNSPKLSKGNYIAFEDLGASINFIITPSSDNYLIAEKIRVCPLKTFINEYLPVL</sequence>
<reference evidence="3 4" key="1">
    <citation type="submission" date="2018-08" db="EMBL/GenBank/DDBJ databases">
        <title>Pallidiluteibacterium maritimus gen. nov., sp. nov., isolated from coastal sediment.</title>
        <authorList>
            <person name="Zhou L.Y."/>
        </authorList>
    </citation>
    <scope>NUCLEOTIDE SEQUENCE [LARGE SCALE GENOMIC DNA]</scope>
    <source>
        <strain evidence="3 4">XSD2</strain>
    </source>
</reference>
<feature type="domain" description="DUF4143" evidence="2">
    <location>
        <begin position="180"/>
        <end position="335"/>
    </location>
</feature>
<dbReference type="SUPFAM" id="SSF52540">
    <property type="entry name" value="P-loop containing nucleoside triphosphate hydrolases"/>
    <property type="match status" value="1"/>
</dbReference>
<evidence type="ECO:0000313" key="4">
    <source>
        <dbReference type="Proteomes" id="UP000265926"/>
    </source>
</evidence>
<dbReference type="AlphaFoldDB" id="A0A399SYK3"/>
<dbReference type="Pfam" id="PF13635">
    <property type="entry name" value="DUF4143"/>
    <property type="match status" value="1"/>
</dbReference>